<evidence type="ECO:0000256" key="1">
    <source>
        <dbReference type="ARBA" id="ARBA00022679"/>
    </source>
</evidence>
<feature type="domain" description="N-acetyltransferase" evidence="3">
    <location>
        <begin position="21"/>
        <end position="170"/>
    </location>
</feature>
<dbReference type="Gene3D" id="3.40.630.30">
    <property type="match status" value="1"/>
</dbReference>
<protein>
    <submittedName>
        <fullName evidence="4">Diamine N-acetyltransferase</fullName>
    </submittedName>
</protein>
<keyword evidence="1 4" id="KW-0808">Transferase</keyword>
<dbReference type="PANTHER" id="PTHR43420">
    <property type="entry name" value="ACETYLTRANSFERASE"/>
    <property type="match status" value="1"/>
</dbReference>
<dbReference type="GO" id="GO:0016747">
    <property type="term" value="F:acyltransferase activity, transferring groups other than amino-acyl groups"/>
    <property type="evidence" value="ECO:0007669"/>
    <property type="project" value="InterPro"/>
</dbReference>
<evidence type="ECO:0000313" key="5">
    <source>
        <dbReference type="Proteomes" id="UP000199309"/>
    </source>
</evidence>
<sequence>MRLTQVNGYGLKRRKEPNMNIEIKEVTKETANSILQLQVSTKQKAYIESTRQCLTDALECSHYKPAGLYKDGILIGFAMYGYFPREGIGGRVWLDRFFIDEKYQGHSLGSVLLEALIRHLTALYHCNKIFLSVYEENQHALYLFQKFGFVFNGELDINNEKVMVRESHLH</sequence>
<dbReference type="Gene3D" id="1.10.287.900">
    <property type="entry name" value="The crystal structure of the spermine/spermidine acetyltransferase from enterococcus faecali"/>
    <property type="match status" value="1"/>
</dbReference>
<dbReference type="InterPro" id="IPR027455">
    <property type="entry name" value="Sper_AcTfrase_N"/>
</dbReference>
<dbReference type="InterPro" id="IPR016181">
    <property type="entry name" value="Acyl_CoA_acyltransferase"/>
</dbReference>
<dbReference type="AlphaFoldDB" id="A0A1G9U9R7"/>
<dbReference type="InterPro" id="IPR000182">
    <property type="entry name" value="GNAT_dom"/>
</dbReference>
<gene>
    <name evidence="4" type="ORF">SAMN05660299_01123</name>
</gene>
<dbReference type="InterPro" id="IPR050680">
    <property type="entry name" value="YpeA/RimI_acetyltransf"/>
</dbReference>
<dbReference type="PROSITE" id="PS51186">
    <property type="entry name" value="GNAT"/>
    <property type="match status" value="1"/>
</dbReference>
<proteinExistence type="predicted"/>
<organism evidence="4 5">
    <name type="scientific">Megasphaera paucivorans</name>
    <dbReference type="NCBI Taxonomy" id="349095"/>
    <lineage>
        <taxon>Bacteria</taxon>
        <taxon>Bacillati</taxon>
        <taxon>Bacillota</taxon>
        <taxon>Negativicutes</taxon>
        <taxon>Veillonellales</taxon>
        <taxon>Veillonellaceae</taxon>
        <taxon>Megasphaera</taxon>
    </lineage>
</organism>
<dbReference type="Pfam" id="PF00583">
    <property type="entry name" value="Acetyltransf_1"/>
    <property type="match status" value="1"/>
</dbReference>
<dbReference type="CDD" id="cd04301">
    <property type="entry name" value="NAT_SF"/>
    <property type="match status" value="1"/>
</dbReference>
<keyword evidence="2" id="KW-0012">Acyltransferase</keyword>
<dbReference type="EMBL" id="FNHQ01000009">
    <property type="protein sequence ID" value="SDM56691.1"/>
    <property type="molecule type" value="Genomic_DNA"/>
</dbReference>
<evidence type="ECO:0000259" key="3">
    <source>
        <dbReference type="PROSITE" id="PS51186"/>
    </source>
</evidence>
<reference evidence="4 5" key="1">
    <citation type="submission" date="2016-10" db="EMBL/GenBank/DDBJ databases">
        <authorList>
            <person name="de Groot N.N."/>
        </authorList>
    </citation>
    <scope>NUCLEOTIDE SEQUENCE [LARGE SCALE GENOMIC DNA]</scope>
    <source>
        <strain evidence="4 5">DSM 16981</strain>
    </source>
</reference>
<dbReference type="SUPFAM" id="SSF55729">
    <property type="entry name" value="Acyl-CoA N-acyltransferases (Nat)"/>
    <property type="match status" value="1"/>
</dbReference>
<name>A0A1G9U9R7_9FIRM</name>
<dbReference type="STRING" id="349095.SAMN05660299_01123"/>
<dbReference type="Proteomes" id="UP000199309">
    <property type="component" value="Unassembled WGS sequence"/>
</dbReference>
<accession>A0A1G9U9R7</accession>
<evidence type="ECO:0000256" key="2">
    <source>
        <dbReference type="ARBA" id="ARBA00023315"/>
    </source>
</evidence>
<keyword evidence="5" id="KW-1185">Reference proteome</keyword>
<evidence type="ECO:0000313" key="4">
    <source>
        <dbReference type="EMBL" id="SDM56691.1"/>
    </source>
</evidence>
<dbReference type="PANTHER" id="PTHR43420:SF47">
    <property type="entry name" value="N-ACETYLTRANSFERASE DOMAIN-CONTAINING PROTEIN"/>
    <property type="match status" value="1"/>
</dbReference>